<dbReference type="STRING" id="3988.B9T3T9"/>
<dbReference type="OMA" id="EWSSHET"/>
<dbReference type="SUPFAM" id="SSF49503">
    <property type="entry name" value="Cupredoxins"/>
    <property type="match status" value="1"/>
</dbReference>
<evidence type="ECO:0000256" key="6">
    <source>
        <dbReference type="SAM" id="Phobius"/>
    </source>
</evidence>
<evidence type="ECO:0000256" key="5">
    <source>
        <dbReference type="ARBA" id="ARBA00037626"/>
    </source>
</evidence>
<dbReference type="eggNOG" id="ENOG502S139">
    <property type="taxonomic scope" value="Eukaryota"/>
</dbReference>
<evidence type="ECO:0000256" key="4">
    <source>
        <dbReference type="ARBA" id="ARBA00035011"/>
    </source>
</evidence>
<protein>
    <submittedName>
        <fullName evidence="9">Early nodulin 55-2, putative</fullName>
    </submittedName>
</protein>
<evidence type="ECO:0000313" key="10">
    <source>
        <dbReference type="Proteomes" id="UP000008311"/>
    </source>
</evidence>
<reference evidence="10" key="1">
    <citation type="journal article" date="2010" name="Nat. Biotechnol.">
        <title>Draft genome sequence of the oilseed species Ricinus communis.</title>
        <authorList>
            <person name="Chan A.P."/>
            <person name="Crabtree J."/>
            <person name="Zhao Q."/>
            <person name="Lorenzi H."/>
            <person name="Orvis J."/>
            <person name="Puiu D."/>
            <person name="Melake-Berhan A."/>
            <person name="Jones K.M."/>
            <person name="Redman J."/>
            <person name="Chen G."/>
            <person name="Cahoon E.B."/>
            <person name="Gedil M."/>
            <person name="Stanke M."/>
            <person name="Haas B.J."/>
            <person name="Wortman J.R."/>
            <person name="Fraser-Liggett C.M."/>
            <person name="Ravel J."/>
            <person name="Rabinowicz P.D."/>
        </authorList>
    </citation>
    <scope>NUCLEOTIDE SEQUENCE [LARGE SCALE GENOMIC DNA]</scope>
    <source>
        <strain evidence="10">cv. Hale</strain>
    </source>
</reference>
<dbReference type="KEGG" id="rcu:8281278"/>
<comment type="function">
    <text evidence="5">May act as a carbohydrate transporter.</text>
</comment>
<keyword evidence="6" id="KW-1133">Transmembrane helix</keyword>
<keyword evidence="10" id="KW-1185">Reference proteome</keyword>
<evidence type="ECO:0000256" key="3">
    <source>
        <dbReference type="ARBA" id="ARBA00023180"/>
    </source>
</evidence>
<evidence type="ECO:0000256" key="2">
    <source>
        <dbReference type="ARBA" id="ARBA00023157"/>
    </source>
</evidence>
<dbReference type="PROSITE" id="PS51485">
    <property type="entry name" value="PHYTOCYANIN"/>
    <property type="match status" value="1"/>
</dbReference>
<dbReference type="Gene3D" id="2.60.40.420">
    <property type="entry name" value="Cupredoxins - blue copper proteins"/>
    <property type="match status" value="1"/>
</dbReference>
<comment type="similarity">
    <text evidence="4">Belongs to the early nodulin-like (ENODL) family.</text>
</comment>
<organism evidence="9 10">
    <name type="scientific">Ricinus communis</name>
    <name type="common">Castor bean</name>
    <dbReference type="NCBI Taxonomy" id="3988"/>
    <lineage>
        <taxon>Eukaryota</taxon>
        <taxon>Viridiplantae</taxon>
        <taxon>Streptophyta</taxon>
        <taxon>Embryophyta</taxon>
        <taxon>Tracheophyta</taxon>
        <taxon>Spermatophyta</taxon>
        <taxon>Magnoliopsida</taxon>
        <taxon>eudicotyledons</taxon>
        <taxon>Gunneridae</taxon>
        <taxon>Pentapetalae</taxon>
        <taxon>rosids</taxon>
        <taxon>fabids</taxon>
        <taxon>Malpighiales</taxon>
        <taxon>Euphorbiaceae</taxon>
        <taxon>Acalyphoideae</taxon>
        <taxon>Acalypheae</taxon>
        <taxon>Ricinus</taxon>
    </lineage>
</organism>
<feature type="domain" description="Phytocyanin" evidence="8">
    <location>
        <begin position="25"/>
        <end position="125"/>
    </location>
</feature>
<keyword evidence="1 7" id="KW-0732">Signal</keyword>
<dbReference type="Pfam" id="PF02298">
    <property type="entry name" value="Cu_bind_like"/>
    <property type="match status" value="1"/>
</dbReference>
<dbReference type="EMBL" id="EQ974432">
    <property type="protein sequence ID" value="EEF29488.1"/>
    <property type="molecule type" value="Genomic_DNA"/>
</dbReference>
<dbReference type="InterPro" id="IPR008972">
    <property type="entry name" value="Cupredoxin"/>
</dbReference>
<dbReference type="GO" id="GO:0005886">
    <property type="term" value="C:plasma membrane"/>
    <property type="evidence" value="ECO:0000318"/>
    <property type="project" value="GO_Central"/>
</dbReference>
<dbReference type="PANTHER" id="PTHR33021">
    <property type="entry name" value="BLUE COPPER PROTEIN"/>
    <property type="match status" value="1"/>
</dbReference>
<proteinExistence type="inferred from homology"/>
<evidence type="ECO:0000256" key="7">
    <source>
        <dbReference type="SAM" id="SignalP"/>
    </source>
</evidence>
<feature type="signal peptide" evidence="7">
    <location>
        <begin position="1"/>
        <end position="24"/>
    </location>
</feature>
<keyword evidence="6" id="KW-0812">Transmembrane</keyword>
<dbReference type="InParanoid" id="B9T3T9"/>
<keyword evidence="6" id="KW-0472">Membrane</keyword>
<dbReference type="Proteomes" id="UP000008311">
    <property type="component" value="Unassembled WGS sequence"/>
</dbReference>
<keyword evidence="3" id="KW-0325">Glycoprotein</keyword>
<sequence>MERKRRIAGMIMAAMAVMIKCAESRLLKIGERGWIPDYNYTEWLNQRHNHFYVGDWLYFVFDKHYFNVLEVNQTSYEDCNDQGFIFNVTRGGRDVYQLKEARPYYFLSSGGYCWNGMKLAISVEELAPTPAPAPPAKSDSPSSSTCTYTMILPVSFYVALAWVVFLKP</sequence>
<dbReference type="InterPro" id="IPR003245">
    <property type="entry name" value="Phytocyanin_dom"/>
</dbReference>
<dbReference type="GO" id="GO:0009055">
    <property type="term" value="F:electron transfer activity"/>
    <property type="evidence" value="ECO:0007669"/>
    <property type="project" value="InterPro"/>
</dbReference>
<accession>B9T3T9</accession>
<feature type="chain" id="PRO_5002889958" evidence="7">
    <location>
        <begin position="25"/>
        <end position="168"/>
    </location>
</feature>
<gene>
    <name evidence="9" type="ORF">RCOM_0169220</name>
</gene>
<evidence type="ECO:0000313" key="9">
    <source>
        <dbReference type="EMBL" id="EEF29488.1"/>
    </source>
</evidence>
<dbReference type="AlphaFoldDB" id="B9T3T9"/>
<evidence type="ECO:0000259" key="8">
    <source>
        <dbReference type="PROSITE" id="PS51485"/>
    </source>
</evidence>
<feature type="transmembrane region" description="Helical" evidence="6">
    <location>
        <begin position="147"/>
        <end position="166"/>
    </location>
</feature>
<dbReference type="PANTHER" id="PTHR33021:SF516">
    <property type="entry name" value="PHYTOCYANIN DOMAIN-CONTAINING PROTEIN"/>
    <property type="match status" value="1"/>
</dbReference>
<dbReference type="FunFam" id="2.60.40.420:FF:000018">
    <property type="entry name" value="Lamin-like protein"/>
    <property type="match status" value="1"/>
</dbReference>
<name>B9T3T9_RICCO</name>
<evidence type="ECO:0000256" key="1">
    <source>
        <dbReference type="ARBA" id="ARBA00022729"/>
    </source>
</evidence>
<dbReference type="OrthoDB" id="676939at2759"/>
<keyword evidence="2" id="KW-1015">Disulfide bond</keyword>
<dbReference type="InterPro" id="IPR039391">
    <property type="entry name" value="Phytocyanin-like"/>
</dbReference>